<accession>A0A8K1M3Z9</accession>
<proteinExistence type="predicted"/>
<name>A0A8K1M3Z9_9VIRU</name>
<reference evidence="1" key="1">
    <citation type="submission" date="2021-07" db="EMBL/GenBank/DDBJ databases">
        <title>Communication and adaptive evolution of viruses within giant pandas and their associated organisms in a local ecological environment.</title>
        <authorList>
            <person name="Zhao M."/>
            <person name="Liu S."/>
            <person name="Zhang W."/>
        </authorList>
    </citation>
    <scope>NUCLEOTIDE SEQUENCE</scope>
    <source>
        <strain evidence="1">Gpf294geno04-12</strain>
    </source>
</reference>
<protein>
    <submittedName>
        <fullName evidence="1">Capsid protein</fullName>
    </submittedName>
</protein>
<organism evidence="1">
    <name type="scientific">Giant panda feces-associated gemycircularvirus</name>
    <dbReference type="NCBI Taxonomy" id="2864014"/>
    <lineage>
        <taxon>Viruses</taxon>
        <taxon>Monodnaviria</taxon>
        <taxon>Shotokuvirae</taxon>
        <taxon>Cressdnaviricota</taxon>
        <taxon>Repensiviricetes</taxon>
        <taxon>Geplafuvirales</taxon>
        <taxon>Genomoviridae</taxon>
        <taxon>Gemycircularvirus</taxon>
    </lineage>
</organism>
<dbReference type="EMBL" id="MZ556163">
    <property type="protein sequence ID" value="UBJ26250.1"/>
    <property type="molecule type" value="Genomic_DNA"/>
</dbReference>
<evidence type="ECO:0000313" key="1">
    <source>
        <dbReference type="EMBL" id="UBJ26250.1"/>
    </source>
</evidence>
<sequence length="292" mass="32830">MRRSSYTRRTRGRRRRPLRYKRRVIRRRPVRRTQMSRRKLLNITSTKKCDTMMPFHADAQGTLLQYGVTVAANVGFTGIWCPSARGLQASNAAIGNASNQRTQMNCFIRGLKENIFLTTNDGSCWTWRRIVFAMKGLPDVVKAQTGNVWNPGLYTTGNGYVRSCLNWRGTGPEGVINALLFRGAANVDWDSALKAAIDTNYVTLLYDKTTIIQSGNASGHRTSRKLWHPINKRLQYGDDENGATDTALTSYSTLSKAGIGDIIVMDYIDAVSSVAGATLYFDPSATWYWHER</sequence>